<dbReference type="AlphaFoldDB" id="A0AAN6ZFX9"/>
<organism evidence="1 2">
    <name type="scientific">Trichocladium antarcticum</name>
    <dbReference type="NCBI Taxonomy" id="1450529"/>
    <lineage>
        <taxon>Eukaryota</taxon>
        <taxon>Fungi</taxon>
        <taxon>Dikarya</taxon>
        <taxon>Ascomycota</taxon>
        <taxon>Pezizomycotina</taxon>
        <taxon>Sordariomycetes</taxon>
        <taxon>Sordariomycetidae</taxon>
        <taxon>Sordariales</taxon>
        <taxon>Chaetomiaceae</taxon>
        <taxon>Trichocladium</taxon>
    </lineage>
</organism>
<protein>
    <submittedName>
        <fullName evidence="1">Uncharacterized protein</fullName>
    </submittedName>
</protein>
<evidence type="ECO:0000313" key="1">
    <source>
        <dbReference type="EMBL" id="KAK4136927.1"/>
    </source>
</evidence>
<reference evidence="1" key="2">
    <citation type="submission" date="2023-05" db="EMBL/GenBank/DDBJ databases">
        <authorList>
            <consortium name="Lawrence Berkeley National Laboratory"/>
            <person name="Steindorff A."/>
            <person name="Hensen N."/>
            <person name="Bonometti L."/>
            <person name="Westerberg I."/>
            <person name="Brannstrom I.O."/>
            <person name="Guillou S."/>
            <person name="Cros-Aarteil S."/>
            <person name="Calhoun S."/>
            <person name="Haridas S."/>
            <person name="Kuo A."/>
            <person name="Mondo S."/>
            <person name="Pangilinan J."/>
            <person name="Riley R."/>
            <person name="Labutti K."/>
            <person name="Andreopoulos B."/>
            <person name="Lipzen A."/>
            <person name="Chen C."/>
            <person name="Yanf M."/>
            <person name="Daum C."/>
            <person name="Ng V."/>
            <person name="Clum A."/>
            <person name="Ohm R."/>
            <person name="Martin F."/>
            <person name="Silar P."/>
            <person name="Natvig D."/>
            <person name="Lalanne C."/>
            <person name="Gautier V."/>
            <person name="Ament-Velasquez S.L."/>
            <person name="Kruys A."/>
            <person name="Hutchinson M.I."/>
            <person name="Powell A.J."/>
            <person name="Barry K."/>
            <person name="Miller A.N."/>
            <person name="Grigoriev I.V."/>
            <person name="Debuchy R."/>
            <person name="Gladieux P."/>
            <person name="Thoren M.H."/>
            <person name="Johannesson H."/>
        </authorList>
    </citation>
    <scope>NUCLEOTIDE SEQUENCE</scope>
    <source>
        <strain evidence="1">CBS 123565</strain>
    </source>
</reference>
<dbReference type="Proteomes" id="UP001304895">
    <property type="component" value="Unassembled WGS sequence"/>
</dbReference>
<sequence length="235" mass="25473">MAGQSRQPLISLTSCQLAVVWFSSSDALHGPGHGLCYGGRLSATALLSTRLRSPCPQPTNSQPWLGLPRTYLYFLPPGFLNSRSQLSAQPPSFRPIKWPPPSQPGPEMWLGSVASGRRQNSLPCRGSLSASTFPDRASTCPAIVVSCNLAAIITLIGVASPPFRSVAMGLRPKRAHSRVHVHRARFRVFRCYDGAASYRAGVGAEVASFFPSFCAARRRGPGFDRFKQVITSYPT</sequence>
<proteinExistence type="predicted"/>
<keyword evidence="2" id="KW-1185">Reference proteome</keyword>
<dbReference type="EMBL" id="MU853403">
    <property type="protein sequence ID" value="KAK4136927.1"/>
    <property type="molecule type" value="Genomic_DNA"/>
</dbReference>
<reference evidence="1" key="1">
    <citation type="journal article" date="2023" name="Mol. Phylogenet. Evol.">
        <title>Genome-scale phylogeny and comparative genomics of the fungal order Sordariales.</title>
        <authorList>
            <person name="Hensen N."/>
            <person name="Bonometti L."/>
            <person name="Westerberg I."/>
            <person name="Brannstrom I.O."/>
            <person name="Guillou S."/>
            <person name="Cros-Aarteil S."/>
            <person name="Calhoun S."/>
            <person name="Haridas S."/>
            <person name="Kuo A."/>
            <person name="Mondo S."/>
            <person name="Pangilinan J."/>
            <person name="Riley R."/>
            <person name="LaButti K."/>
            <person name="Andreopoulos B."/>
            <person name="Lipzen A."/>
            <person name="Chen C."/>
            <person name="Yan M."/>
            <person name="Daum C."/>
            <person name="Ng V."/>
            <person name="Clum A."/>
            <person name="Steindorff A."/>
            <person name="Ohm R.A."/>
            <person name="Martin F."/>
            <person name="Silar P."/>
            <person name="Natvig D.O."/>
            <person name="Lalanne C."/>
            <person name="Gautier V."/>
            <person name="Ament-Velasquez S.L."/>
            <person name="Kruys A."/>
            <person name="Hutchinson M.I."/>
            <person name="Powell A.J."/>
            <person name="Barry K."/>
            <person name="Miller A.N."/>
            <person name="Grigoriev I.V."/>
            <person name="Debuchy R."/>
            <person name="Gladieux P."/>
            <person name="Hiltunen Thoren M."/>
            <person name="Johannesson H."/>
        </authorList>
    </citation>
    <scope>NUCLEOTIDE SEQUENCE</scope>
    <source>
        <strain evidence="1">CBS 123565</strain>
    </source>
</reference>
<gene>
    <name evidence="1" type="ORF">BT67DRAFT_195184</name>
</gene>
<comment type="caution">
    <text evidence="1">The sequence shown here is derived from an EMBL/GenBank/DDBJ whole genome shotgun (WGS) entry which is preliminary data.</text>
</comment>
<accession>A0AAN6ZFX9</accession>
<name>A0AAN6ZFX9_9PEZI</name>
<evidence type="ECO:0000313" key="2">
    <source>
        <dbReference type="Proteomes" id="UP001304895"/>
    </source>
</evidence>